<keyword evidence="3" id="KW-1185">Reference proteome</keyword>
<comment type="caution">
    <text evidence="2">The sequence shown here is derived from an EMBL/GenBank/DDBJ whole genome shotgun (WGS) entry which is preliminary data.</text>
</comment>
<dbReference type="RefSeq" id="WP_301225127.1">
    <property type="nucleotide sequence ID" value="NZ_JAROCG010000001.1"/>
</dbReference>
<sequence length="40" mass="4742">MLKRIIWALVPIVASRVLNKRRTTQQPRANKTRYKGTYGR</sequence>
<evidence type="ECO:0000256" key="1">
    <source>
        <dbReference type="SAM" id="MobiDB-lite"/>
    </source>
</evidence>
<gene>
    <name evidence="2" type="ORF">P5G52_04695</name>
</gene>
<dbReference type="Proteomes" id="UP001174209">
    <property type="component" value="Unassembled WGS sequence"/>
</dbReference>
<name>A0ABT8JYC2_9MICC</name>
<organism evidence="2 3">
    <name type="scientific">Arthrobacter burdickii</name>
    <dbReference type="NCBI Taxonomy" id="3035920"/>
    <lineage>
        <taxon>Bacteria</taxon>
        <taxon>Bacillati</taxon>
        <taxon>Actinomycetota</taxon>
        <taxon>Actinomycetes</taxon>
        <taxon>Micrococcales</taxon>
        <taxon>Micrococcaceae</taxon>
        <taxon>Arthrobacter</taxon>
    </lineage>
</organism>
<protein>
    <submittedName>
        <fullName evidence="2">Uncharacterized protein</fullName>
    </submittedName>
</protein>
<reference evidence="2" key="1">
    <citation type="submission" date="2023-06" db="EMBL/GenBank/DDBJ databases">
        <title>MT1 and MT2 Draft Genomes of Novel Species.</title>
        <authorList>
            <person name="Venkateswaran K."/>
        </authorList>
    </citation>
    <scope>NUCLEOTIDE SEQUENCE</scope>
    <source>
        <strain evidence="2">IIF3SC-B10</strain>
    </source>
</reference>
<feature type="region of interest" description="Disordered" evidence="1">
    <location>
        <begin position="20"/>
        <end position="40"/>
    </location>
</feature>
<proteinExistence type="predicted"/>
<evidence type="ECO:0000313" key="2">
    <source>
        <dbReference type="EMBL" id="MDN4610161.1"/>
    </source>
</evidence>
<dbReference type="EMBL" id="JAROCG010000001">
    <property type="protein sequence ID" value="MDN4610161.1"/>
    <property type="molecule type" value="Genomic_DNA"/>
</dbReference>
<evidence type="ECO:0000313" key="3">
    <source>
        <dbReference type="Proteomes" id="UP001174209"/>
    </source>
</evidence>
<accession>A0ABT8JYC2</accession>